<name>A0ABW9ZT33_9BACT</name>
<accession>A0ABW9ZT33</accession>
<dbReference type="RefSeq" id="WP_161818581.1">
    <property type="nucleotide sequence ID" value="NZ_JAACJS010000012.1"/>
</dbReference>
<gene>
    <name evidence="1" type="ORF">GWC95_10110</name>
</gene>
<comment type="caution">
    <text evidence="1">The sequence shown here is derived from an EMBL/GenBank/DDBJ whole genome shotgun (WGS) entry which is preliminary data.</text>
</comment>
<dbReference type="EMBL" id="JAACJS010000012">
    <property type="protein sequence ID" value="NCI50276.1"/>
    <property type="molecule type" value="Genomic_DNA"/>
</dbReference>
<dbReference type="Proteomes" id="UP000753802">
    <property type="component" value="Unassembled WGS sequence"/>
</dbReference>
<reference evidence="1 2" key="1">
    <citation type="submission" date="2020-01" db="EMBL/GenBank/DDBJ databases">
        <title>Genome analysis.</title>
        <authorList>
            <person name="Wu S."/>
            <person name="Wang G."/>
        </authorList>
    </citation>
    <scope>NUCLEOTIDE SEQUENCE [LARGE SCALE GENOMIC DNA]</scope>
    <source>
        <strain evidence="1 2">SYL130</strain>
    </source>
</reference>
<sequence length="70" mass="7856">MKRPNESVTVAFLSVESFMPRNRTVTPGSAVTESLLFTQPVSRRFCAWQNTVIISAIQSKKDLRGNITLE</sequence>
<keyword evidence="2" id="KW-1185">Reference proteome</keyword>
<evidence type="ECO:0000313" key="1">
    <source>
        <dbReference type="EMBL" id="NCI50276.1"/>
    </source>
</evidence>
<evidence type="ECO:0000313" key="2">
    <source>
        <dbReference type="Proteomes" id="UP000753802"/>
    </source>
</evidence>
<protein>
    <submittedName>
        <fullName evidence="1">Uncharacterized protein</fullName>
    </submittedName>
</protein>
<proteinExistence type="predicted"/>
<organism evidence="1 2">
    <name type="scientific">Sediminibacterium roseum</name>
    <dbReference type="NCBI Taxonomy" id="1978412"/>
    <lineage>
        <taxon>Bacteria</taxon>
        <taxon>Pseudomonadati</taxon>
        <taxon>Bacteroidota</taxon>
        <taxon>Chitinophagia</taxon>
        <taxon>Chitinophagales</taxon>
        <taxon>Chitinophagaceae</taxon>
        <taxon>Sediminibacterium</taxon>
    </lineage>
</organism>